<name>A0A0C4E5K2_MAGP6</name>
<dbReference type="eggNOG" id="ENOG502R749">
    <property type="taxonomic scope" value="Eukaryota"/>
</dbReference>
<proteinExistence type="predicted"/>
<evidence type="ECO:0000313" key="4">
    <source>
        <dbReference type="Proteomes" id="UP000011715"/>
    </source>
</evidence>
<evidence type="ECO:0000313" key="2">
    <source>
        <dbReference type="EMBL" id="KLU88791.1"/>
    </source>
</evidence>
<evidence type="ECO:0000313" key="3">
    <source>
        <dbReference type="EnsemblFungi" id="MAPG_07774T0"/>
    </source>
</evidence>
<reference evidence="3" key="4">
    <citation type="journal article" date="2015" name="G3 (Bethesda)">
        <title>Genome sequences of three phytopathogenic species of the Magnaporthaceae family of fungi.</title>
        <authorList>
            <person name="Okagaki L.H."/>
            <person name="Nunes C.C."/>
            <person name="Sailsbery J."/>
            <person name="Clay B."/>
            <person name="Brown D."/>
            <person name="John T."/>
            <person name="Oh Y."/>
            <person name="Young N."/>
            <person name="Fitzgerald M."/>
            <person name="Haas B.J."/>
            <person name="Zeng Q."/>
            <person name="Young S."/>
            <person name="Adiconis X."/>
            <person name="Fan L."/>
            <person name="Levin J.Z."/>
            <person name="Mitchell T.K."/>
            <person name="Okubara P.A."/>
            <person name="Farman M.L."/>
            <person name="Kohn L.M."/>
            <person name="Birren B."/>
            <person name="Ma L.-J."/>
            <person name="Dean R.A."/>
        </authorList>
    </citation>
    <scope>NUCLEOTIDE SEQUENCE</scope>
    <source>
        <strain evidence="3">ATCC 64411 / 73-15</strain>
    </source>
</reference>
<reference evidence="2" key="2">
    <citation type="submission" date="2010-05" db="EMBL/GenBank/DDBJ databases">
        <title>The Genome Sequence of Magnaporthe poae strain ATCC 64411.</title>
        <authorList>
            <consortium name="The Broad Institute Genome Sequencing Platform"/>
            <consortium name="Broad Institute Genome Sequencing Center for Infectious Disease"/>
            <person name="Ma L.-J."/>
            <person name="Dead R."/>
            <person name="Young S."/>
            <person name="Zeng Q."/>
            <person name="Koehrsen M."/>
            <person name="Alvarado L."/>
            <person name="Berlin A."/>
            <person name="Chapman S.B."/>
            <person name="Chen Z."/>
            <person name="Freedman E."/>
            <person name="Gellesch M."/>
            <person name="Goldberg J."/>
            <person name="Griggs A."/>
            <person name="Gujja S."/>
            <person name="Heilman E.R."/>
            <person name="Heiman D."/>
            <person name="Hepburn T."/>
            <person name="Howarth C."/>
            <person name="Jen D."/>
            <person name="Larson L."/>
            <person name="Mehta T."/>
            <person name="Neiman D."/>
            <person name="Pearson M."/>
            <person name="Roberts A."/>
            <person name="Saif S."/>
            <person name="Shea T."/>
            <person name="Shenoy N."/>
            <person name="Sisk P."/>
            <person name="Stolte C."/>
            <person name="Sykes S."/>
            <person name="Walk T."/>
            <person name="White J."/>
            <person name="Yandava C."/>
            <person name="Haas B."/>
            <person name="Nusbaum C."/>
            <person name="Birren B."/>
        </authorList>
    </citation>
    <scope>NUCLEOTIDE SEQUENCE</scope>
    <source>
        <strain evidence="2">ATCC 64411</strain>
    </source>
</reference>
<dbReference type="EMBL" id="GL876972">
    <property type="protein sequence ID" value="KLU88791.1"/>
    <property type="molecule type" value="Genomic_DNA"/>
</dbReference>
<accession>A0A0C4E5K2</accession>
<dbReference type="Proteomes" id="UP000011715">
    <property type="component" value="Unassembled WGS sequence"/>
</dbReference>
<dbReference type="EnsemblFungi" id="MAPG_07774T0">
    <property type="protein sequence ID" value="MAPG_07774T0"/>
    <property type="gene ID" value="MAPG_07774"/>
</dbReference>
<dbReference type="EMBL" id="ADBL01001887">
    <property type="status" value="NOT_ANNOTATED_CDS"/>
    <property type="molecule type" value="Genomic_DNA"/>
</dbReference>
<reference evidence="2" key="3">
    <citation type="submission" date="2011-03" db="EMBL/GenBank/DDBJ databases">
        <title>Annotation of Magnaporthe poae ATCC 64411.</title>
        <authorList>
            <person name="Ma L.-J."/>
            <person name="Dead R."/>
            <person name="Young S.K."/>
            <person name="Zeng Q."/>
            <person name="Gargeya S."/>
            <person name="Fitzgerald M."/>
            <person name="Haas B."/>
            <person name="Abouelleil A."/>
            <person name="Alvarado L."/>
            <person name="Arachchi H.M."/>
            <person name="Berlin A."/>
            <person name="Brown A."/>
            <person name="Chapman S.B."/>
            <person name="Chen Z."/>
            <person name="Dunbar C."/>
            <person name="Freedman E."/>
            <person name="Gearin G."/>
            <person name="Gellesch M."/>
            <person name="Goldberg J."/>
            <person name="Griggs A."/>
            <person name="Gujja S."/>
            <person name="Heiman D."/>
            <person name="Howarth C."/>
            <person name="Larson L."/>
            <person name="Lui A."/>
            <person name="MacDonald P.J.P."/>
            <person name="Mehta T."/>
            <person name="Montmayeur A."/>
            <person name="Murphy C."/>
            <person name="Neiman D."/>
            <person name="Pearson M."/>
            <person name="Priest M."/>
            <person name="Roberts A."/>
            <person name="Saif S."/>
            <person name="Shea T."/>
            <person name="Shenoy N."/>
            <person name="Sisk P."/>
            <person name="Stolte C."/>
            <person name="Sykes S."/>
            <person name="Yandava C."/>
            <person name="Wortman J."/>
            <person name="Nusbaum C."/>
            <person name="Birren B."/>
        </authorList>
    </citation>
    <scope>NUCLEOTIDE SEQUENCE</scope>
    <source>
        <strain evidence="2">ATCC 64411</strain>
    </source>
</reference>
<organism evidence="3 4">
    <name type="scientific">Magnaporthiopsis poae (strain ATCC 64411 / 73-15)</name>
    <name type="common">Kentucky bluegrass fungus</name>
    <name type="synonym">Magnaporthe poae</name>
    <dbReference type="NCBI Taxonomy" id="644358"/>
    <lineage>
        <taxon>Eukaryota</taxon>
        <taxon>Fungi</taxon>
        <taxon>Dikarya</taxon>
        <taxon>Ascomycota</taxon>
        <taxon>Pezizomycotina</taxon>
        <taxon>Sordariomycetes</taxon>
        <taxon>Sordariomycetidae</taxon>
        <taxon>Magnaporthales</taxon>
        <taxon>Magnaporthaceae</taxon>
        <taxon>Magnaporthiopsis</taxon>
    </lineage>
</organism>
<protein>
    <submittedName>
        <fullName evidence="2 3">Uncharacterized protein</fullName>
    </submittedName>
</protein>
<dbReference type="AlphaFoldDB" id="A0A0C4E5K2"/>
<feature type="compositionally biased region" description="Polar residues" evidence="1">
    <location>
        <begin position="1"/>
        <end position="11"/>
    </location>
</feature>
<feature type="region of interest" description="Disordered" evidence="1">
    <location>
        <begin position="1"/>
        <end position="71"/>
    </location>
</feature>
<evidence type="ECO:0000256" key="1">
    <source>
        <dbReference type="SAM" id="MobiDB-lite"/>
    </source>
</evidence>
<sequence>MGVQQTATQRNATRRNATHGNGAVEEAGGRRGEGRSGWAGLGWLETRSGGLQGSSNHAGARSKPSRHAQHARMAKAWVARFPALLPLLQPGCGVRWAPARQACGWAWRRLPYSATTCAFLNKTQHSWALLTAHSPPRRYLKKKAAYLHLHNSQPLSDQKTLPELLQGGCDVCWTGRGLRRDWLEGGQGRAGQGRHRVPRGTLFRAAGGGDGADSGTNVGK</sequence>
<dbReference type="VEuPathDB" id="FungiDB:MAPG_07774"/>
<reference evidence="4" key="1">
    <citation type="submission" date="2010-05" db="EMBL/GenBank/DDBJ databases">
        <title>The genome sequence of Magnaporthe poae strain ATCC 64411.</title>
        <authorList>
            <person name="Ma L.-J."/>
            <person name="Dead R."/>
            <person name="Young S."/>
            <person name="Zeng Q."/>
            <person name="Koehrsen M."/>
            <person name="Alvarado L."/>
            <person name="Berlin A."/>
            <person name="Chapman S.B."/>
            <person name="Chen Z."/>
            <person name="Freedman E."/>
            <person name="Gellesch M."/>
            <person name="Goldberg J."/>
            <person name="Griggs A."/>
            <person name="Gujja S."/>
            <person name="Heilman E.R."/>
            <person name="Heiman D."/>
            <person name="Hepburn T."/>
            <person name="Howarth C."/>
            <person name="Jen D."/>
            <person name="Larson L."/>
            <person name="Mehta T."/>
            <person name="Neiman D."/>
            <person name="Pearson M."/>
            <person name="Roberts A."/>
            <person name="Saif S."/>
            <person name="Shea T."/>
            <person name="Shenoy N."/>
            <person name="Sisk P."/>
            <person name="Stolte C."/>
            <person name="Sykes S."/>
            <person name="Walk T."/>
            <person name="White J."/>
            <person name="Yandava C."/>
            <person name="Haas B."/>
            <person name="Nusbaum C."/>
            <person name="Birren B."/>
        </authorList>
    </citation>
    <scope>NUCLEOTIDE SEQUENCE [LARGE SCALE GENOMIC DNA]</scope>
    <source>
        <strain evidence="4">ATCC 64411 / 73-15</strain>
    </source>
</reference>
<gene>
    <name evidence="2" type="ORF">MAPG_07774</name>
</gene>
<keyword evidence="4" id="KW-1185">Reference proteome</keyword>
<reference evidence="3" key="5">
    <citation type="submission" date="2015-06" db="UniProtKB">
        <authorList>
            <consortium name="EnsemblFungi"/>
        </authorList>
    </citation>
    <scope>IDENTIFICATION</scope>
    <source>
        <strain evidence="3">ATCC 64411</strain>
    </source>
</reference>